<comment type="caution">
    <text evidence="1">The sequence shown here is derived from an EMBL/GenBank/DDBJ whole genome shotgun (WGS) entry which is preliminary data.</text>
</comment>
<dbReference type="EMBL" id="JABTEG010000008">
    <property type="protein sequence ID" value="KAG4304521.1"/>
    <property type="molecule type" value="Genomic_DNA"/>
</dbReference>
<proteinExistence type="predicted"/>
<keyword evidence="2" id="KW-1185">Reference proteome</keyword>
<evidence type="ECO:0000313" key="2">
    <source>
        <dbReference type="Proteomes" id="UP000768646"/>
    </source>
</evidence>
<gene>
    <name evidence="1" type="ORF">PORY_002231</name>
</gene>
<protein>
    <submittedName>
        <fullName evidence="1">Uncharacterized protein</fullName>
    </submittedName>
</protein>
<evidence type="ECO:0000313" key="1">
    <source>
        <dbReference type="EMBL" id="KAG4304521.1"/>
    </source>
</evidence>
<accession>A0ACB7CAA8</accession>
<sequence>MDASRSLLDLLRPNPGSKERSIQEGSVGPSKGISEVQSNFLSILIGKPGDSPDKTDSLPLKPTFQSEYISSLIESKNEGLLKDMTKKERSVSTSERPSSITTSVVASCIDRNVSATASPAATISPVGSMTPSQNGLLSSLLTDTPSSDVAGHLGALATDVPTSSWTAGTTVTGGPLGASTCTPVAASIGASCENTSVSSIGLLSTNEKTPKTLFATTNIFDQLSVTNPRMSDLKPKKILKAPPRTGEPMASKYEGESSQVKNLSDHLPTQKQSLKKDVESGKSGIRKILLPDSPFMRLVIPFAKNFGFYDKTEVSEIARLTATFDSLNNHTIDADRNYLAYAIPKDGNLRVMNQDDGSHILLTGQPGSKVHDISFSKYFVNPDNVTYLMSTNSNGGVIVWNILKTSFSNPSKSVKMVFRFNGEHSMSNTEIKAKFCPIPNIIAIKLLNRIYFFKFSSDRFEEVQRYEISLSSTNIGFIVAEKYIEDFSFSPDGRVLVTIHEDGTAELWTVSEHIEHNIKFVISTPTLSYAVSNEPLCWVSFIGSKQSDVLSKQLVFGLRNNRKFYLLDLDSGLISQELVLTGNSENSNSEMSSVALFDNNSQNLIVNDHFGFLYRFHYNNKDLDVSMTQDSYIQRLVSNNTIIDPSTKNWSLFDSFYIASFIPKRTLHNFNGVYINDSTFDLFTAHDKGYTILHLPVSKQEMTTEDLNESNVHAYAPQSALITNDNGIGSKSVNHNKKIFTEKISSDIKFQNSPDLRQETVRIKRKKIRNEDISSVSKKEINDVGESELNSSFGTLNIDDNSCNISDQANLKRFVKVLSNEFNKQSKKIEEIVAQREEIRVNQEKLLLQVFENLNNSTKELIEKNVSLSVKNNILPIVNKFPSNVTDRQSSQLIPYMKKLSHELTTEIHNAHVKFMDKTSLTQNISENLEKICINALTSEIEPFIKKNIAQLENSLFQKIAQIESKYDEKMDFLLKCICEERKKSLSDVETLLQNVSSLEKQVSTLLSKVNINKLDVNLENSSLKSLGDFHKSKEEVKSSIKDLLAKSYYNDVLAIWVQSPYKVELFDMYVTIDPKVMLGNASYIILFSVANALSEMTEDIDDILIEKKLQWLEVCFKLLMGMENHHFSGITLQILILIENRMDNLYERLRRVVPKVSYSRIVLSILHFVGELRQFFNE</sequence>
<organism evidence="1 2">
    <name type="scientific">Pneumocystis oryctolagi</name>
    <dbReference type="NCBI Taxonomy" id="42067"/>
    <lineage>
        <taxon>Eukaryota</taxon>
        <taxon>Fungi</taxon>
        <taxon>Dikarya</taxon>
        <taxon>Ascomycota</taxon>
        <taxon>Taphrinomycotina</taxon>
        <taxon>Pneumocystomycetes</taxon>
        <taxon>Pneumocystaceae</taxon>
        <taxon>Pneumocystis</taxon>
    </lineage>
</organism>
<name>A0ACB7CAA8_9ASCO</name>
<reference evidence="1 2" key="1">
    <citation type="journal article" date="2021" name="Commun. Biol.">
        <title>Genomic insights into the host specific adaptation of the Pneumocystis genus.</title>
        <authorList>
            <person name="Cisse O.H."/>
            <person name="Ma L."/>
            <person name="Dekker J.P."/>
            <person name="Khil P.P."/>
            <person name="Youn J.-H."/>
            <person name="Brenchley J.M."/>
            <person name="Blair R."/>
            <person name="Pahar B."/>
            <person name="Chabe M."/>
            <person name="Van Rompay K.K.A."/>
            <person name="Keesler R."/>
            <person name="Sukura A."/>
            <person name="Hirsch V."/>
            <person name="Kutty G."/>
            <person name="Liu Y."/>
            <person name="Peng L."/>
            <person name="Chen J."/>
            <person name="Song J."/>
            <person name="Weissenbacher-Lang C."/>
            <person name="Xu J."/>
            <person name="Upham N.S."/>
            <person name="Stajich J.E."/>
            <person name="Cuomo C.A."/>
            <person name="Cushion M.T."/>
            <person name="Kovacs J.A."/>
        </authorList>
    </citation>
    <scope>NUCLEOTIDE SEQUENCE [LARGE SCALE GENOMIC DNA]</scope>
    <source>
        <strain evidence="1 2">RABM</strain>
    </source>
</reference>
<dbReference type="Proteomes" id="UP000768646">
    <property type="component" value="Unassembled WGS sequence"/>
</dbReference>